<dbReference type="EMBL" id="JBFXLS010000034">
    <property type="protein sequence ID" value="KAL2825791.1"/>
    <property type="molecule type" value="Genomic_DNA"/>
</dbReference>
<dbReference type="PANTHER" id="PTHR37017">
    <property type="entry name" value="AB HYDROLASE-1 DOMAIN-CONTAINING PROTEIN-RELATED"/>
    <property type="match status" value="1"/>
</dbReference>
<sequence length="263" mass="28621">MLPSRPQRPTIVFVPGAWHAPSAYDLLLPPLHKAKYPTTYVYLASVGATAPVTLEDDVSAIRKVVAGLVIELNREVVVVSHSYGATPTTEALRGLGKKDREGQKLSGGVVQLVYIAGIVPTNGVSCSEAFGPMKPKEEGGPWMEYNDLGDGFTSIKNAEECFYHDIAPEDAQYHASLLQRHYNPTGSSPLTYEAYKDIPAAFLYCEDDRAFPLESQERVVKAAGIQCTASLKTSHSPFLSDPEGVVSFIREVVEGPSRLCHIL</sequence>
<dbReference type="Proteomes" id="UP001610335">
    <property type="component" value="Unassembled WGS sequence"/>
</dbReference>
<comment type="caution">
    <text evidence="2">The sequence shown here is derived from an EMBL/GenBank/DDBJ whole genome shotgun (WGS) entry which is preliminary data.</text>
</comment>
<gene>
    <name evidence="2" type="ORF">BDW59DRAFT_161461</name>
</gene>
<name>A0ABR4IDI0_9EURO</name>
<proteinExistence type="predicted"/>
<dbReference type="Pfam" id="PF12697">
    <property type="entry name" value="Abhydrolase_6"/>
    <property type="match status" value="1"/>
</dbReference>
<dbReference type="SUPFAM" id="SSF53474">
    <property type="entry name" value="alpha/beta-Hydrolases"/>
    <property type="match status" value="1"/>
</dbReference>
<evidence type="ECO:0000313" key="2">
    <source>
        <dbReference type="EMBL" id="KAL2825791.1"/>
    </source>
</evidence>
<dbReference type="InterPro" id="IPR000073">
    <property type="entry name" value="AB_hydrolase_1"/>
</dbReference>
<dbReference type="Gene3D" id="3.40.50.1820">
    <property type="entry name" value="alpha/beta hydrolase"/>
    <property type="match status" value="1"/>
</dbReference>
<evidence type="ECO:0000259" key="1">
    <source>
        <dbReference type="Pfam" id="PF12697"/>
    </source>
</evidence>
<protein>
    <submittedName>
        <fullName evidence="2">Alpha/beta hydrolase fold-1</fullName>
    </submittedName>
</protein>
<dbReference type="InterPro" id="IPR029058">
    <property type="entry name" value="AB_hydrolase_fold"/>
</dbReference>
<accession>A0ABR4IDI0</accession>
<organism evidence="2 3">
    <name type="scientific">Aspergillus cavernicola</name>
    <dbReference type="NCBI Taxonomy" id="176166"/>
    <lineage>
        <taxon>Eukaryota</taxon>
        <taxon>Fungi</taxon>
        <taxon>Dikarya</taxon>
        <taxon>Ascomycota</taxon>
        <taxon>Pezizomycotina</taxon>
        <taxon>Eurotiomycetes</taxon>
        <taxon>Eurotiomycetidae</taxon>
        <taxon>Eurotiales</taxon>
        <taxon>Aspergillaceae</taxon>
        <taxon>Aspergillus</taxon>
        <taxon>Aspergillus subgen. Nidulantes</taxon>
    </lineage>
</organism>
<keyword evidence="2" id="KW-0378">Hydrolase</keyword>
<evidence type="ECO:0000313" key="3">
    <source>
        <dbReference type="Proteomes" id="UP001610335"/>
    </source>
</evidence>
<reference evidence="2 3" key="1">
    <citation type="submission" date="2024-07" db="EMBL/GenBank/DDBJ databases">
        <title>Section-level genome sequencing and comparative genomics of Aspergillus sections Usti and Cavernicolus.</title>
        <authorList>
            <consortium name="Lawrence Berkeley National Laboratory"/>
            <person name="Nybo J.L."/>
            <person name="Vesth T.C."/>
            <person name="Theobald S."/>
            <person name="Frisvad J.C."/>
            <person name="Larsen T.O."/>
            <person name="Kjaerboelling I."/>
            <person name="Rothschild-Mancinelli K."/>
            <person name="Lyhne E.K."/>
            <person name="Kogle M.E."/>
            <person name="Barry K."/>
            <person name="Clum A."/>
            <person name="Na H."/>
            <person name="Ledsgaard L."/>
            <person name="Lin J."/>
            <person name="Lipzen A."/>
            <person name="Kuo A."/>
            <person name="Riley R."/>
            <person name="Mondo S."/>
            <person name="LaButti K."/>
            <person name="Haridas S."/>
            <person name="Pangalinan J."/>
            <person name="Salamov A.A."/>
            <person name="Simmons B.A."/>
            <person name="Magnuson J.K."/>
            <person name="Chen J."/>
            <person name="Drula E."/>
            <person name="Henrissat B."/>
            <person name="Wiebenga A."/>
            <person name="Lubbers R.J."/>
            <person name="Gomes A.C."/>
            <person name="Makela M.R."/>
            <person name="Stajich J."/>
            <person name="Grigoriev I.V."/>
            <person name="Mortensen U.H."/>
            <person name="De vries R.P."/>
            <person name="Baker S.E."/>
            <person name="Andersen M.R."/>
        </authorList>
    </citation>
    <scope>NUCLEOTIDE SEQUENCE [LARGE SCALE GENOMIC DNA]</scope>
    <source>
        <strain evidence="2 3">CBS 600.67</strain>
    </source>
</reference>
<dbReference type="GO" id="GO:0016787">
    <property type="term" value="F:hydrolase activity"/>
    <property type="evidence" value="ECO:0007669"/>
    <property type="project" value="UniProtKB-KW"/>
</dbReference>
<keyword evidence="3" id="KW-1185">Reference proteome</keyword>
<dbReference type="PANTHER" id="PTHR37017:SF11">
    <property type="entry name" value="ESTERASE_LIPASE_THIOESTERASE DOMAIN-CONTAINING PROTEIN"/>
    <property type="match status" value="1"/>
</dbReference>
<dbReference type="InterPro" id="IPR052897">
    <property type="entry name" value="Sec-Metab_Biosynth_Hydrolase"/>
</dbReference>
<feature type="domain" description="AB hydrolase-1" evidence="1">
    <location>
        <begin position="11"/>
        <end position="246"/>
    </location>
</feature>